<protein>
    <submittedName>
        <fullName evidence="2">Uncharacterized protein</fullName>
    </submittedName>
</protein>
<keyword evidence="1" id="KW-0812">Transmembrane</keyword>
<feature type="transmembrane region" description="Helical" evidence="1">
    <location>
        <begin position="12"/>
        <end position="30"/>
    </location>
</feature>
<organism evidence="2 3">
    <name type="scientific">Bacillus cereus</name>
    <dbReference type="NCBI Taxonomy" id="1396"/>
    <lineage>
        <taxon>Bacteria</taxon>
        <taxon>Bacillati</taxon>
        <taxon>Bacillota</taxon>
        <taxon>Bacilli</taxon>
        <taxon>Bacillales</taxon>
        <taxon>Bacillaceae</taxon>
        <taxon>Bacillus</taxon>
        <taxon>Bacillus cereus group</taxon>
    </lineage>
</organism>
<feature type="transmembrane region" description="Helical" evidence="1">
    <location>
        <begin position="36"/>
        <end position="60"/>
    </location>
</feature>
<dbReference type="AlphaFoldDB" id="A0AA44QBG2"/>
<keyword evidence="1" id="KW-0472">Membrane</keyword>
<evidence type="ECO:0000256" key="1">
    <source>
        <dbReference type="SAM" id="Phobius"/>
    </source>
</evidence>
<proteinExistence type="predicted"/>
<name>A0AA44QBG2_BACCE</name>
<evidence type="ECO:0000313" key="2">
    <source>
        <dbReference type="EMBL" id="PFS02024.1"/>
    </source>
</evidence>
<dbReference type="Proteomes" id="UP000226357">
    <property type="component" value="Unassembled WGS sequence"/>
</dbReference>
<sequence>MNGFPNKRDFYYIVGFLVALLIFVIAGRLADNTEVVAYVGFAGTIVSILLAVIAIIYSFYQSSTYENANSKLDNSANKIQEATTKLSNVSEIESMMREFKKEVISLKGSMEDLKSSVGRVDDGVSSMKVSFERGFQFTPNTENEFQMTYQKDYLEKFVGNSSKISLFFLLLARNYSNANKPVNLIEWTTKYCEFVLGTDSPDKSTITQYMFTGFGMMAVCTQMKLFSWENKKNGNVLVLNFNATLNEVIQNQEDIITQNNEHELYALLKEIKSSI</sequence>
<dbReference type="EMBL" id="NVBO01000077">
    <property type="protein sequence ID" value="PFS02024.1"/>
    <property type="molecule type" value="Genomic_DNA"/>
</dbReference>
<reference evidence="2 3" key="1">
    <citation type="submission" date="2017-09" db="EMBL/GenBank/DDBJ databases">
        <title>Large-scale bioinformatics analysis of Bacillus genomes uncovers conserved roles of natural products in bacterial physiology.</title>
        <authorList>
            <consortium name="Agbiome Team Llc"/>
            <person name="Bleich R.M."/>
            <person name="Grubbs K.J."/>
            <person name="Santa Maria K.C."/>
            <person name="Allen S.E."/>
            <person name="Farag S."/>
            <person name="Shank E.A."/>
            <person name="Bowers A."/>
        </authorList>
    </citation>
    <scope>NUCLEOTIDE SEQUENCE [LARGE SCALE GENOMIC DNA]</scope>
    <source>
        <strain evidence="2 3">AFS067272</strain>
    </source>
</reference>
<evidence type="ECO:0000313" key="3">
    <source>
        <dbReference type="Proteomes" id="UP000226357"/>
    </source>
</evidence>
<gene>
    <name evidence="2" type="ORF">COK38_10110</name>
</gene>
<dbReference type="RefSeq" id="WP_098522614.1">
    <property type="nucleotide sequence ID" value="NZ_NUYJ01000010.1"/>
</dbReference>
<comment type="caution">
    <text evidence="2">The sequence shown here is derived from an EMBL/GenBank/DDBJ whole genome shotgun (WGS) entry which is preliminary data.</text>
</comment>
<keyword evidence="1" id="KW-1133">Transmembrane helix</keyword>
<accession>A0AA44QBG2</accession>